<evidence type="ECO:0000256" key="3">
    <source>
        <dbReference type="ARBA" id="ARBA00022448"/>
    </source>
</evidence>
<dbReference type="Pfam" id="PF00924">
    <property type="entry name" value="MS_channel_2nd"/>
    <property type="match status" value="1"/>
</dbReference>
<feature type="transmembrane region" description="Helical" evidence="11">
    <location>
        <begin position="216"/>
        <end position="236"/>
    </location>
</feature>
<dbReference type="GO" id="GO:0006820">
    <property type="term" value="P:monoatomic anion transport"/>
    <property type="evidence" value="ECO:0007669"/>
    <property type="project" value="TreeGrafter"/>
</dbReference>
<keyword evidence="5 11" id="KW-1133">Transmembrane helix</keyword>
<feature type="transmembrane region" description="Helical" evidence="11">
    <location>
        <begin position="558"/>
        <end position="578"/>
    </location>
</feature>
<evidence type="ECO:0000313" key="13">
    <source>
        <dbReference type="EMBL" id="KAF3439658.1"/>
    </source>
</evidence>
<feature type="domain" description="Mechanosensitive ion channel MscS" evidence="12">
    <location>
        <begin position="609"/>
        <end position="665"/>
    </location>
</feature>
<evidence type="ECO:0000256" key="7">
    <source>
        <dbReference type="ARBA" id="ARBA00023136"/>
    </source>
</evidence>
<dbReference type="PANTHER" id="PTHR31618:SF7">
    <property type="entry name" value="MECHANOSENSITIVE ION CHANNEL PROTEIN"/>
    <property type="match status" value="1"/>
</dbReference>
<feature type="region of interest" description="Disordered" evidence="10">
    <location>
        <begin position="79"/>
        <end position="193"/>
    </location>
</feature>
<keyword evidence="4 11" id="KW-0812">Transmembrane</keyword>
<feature type="compositionally biased region" description="Polar residues" evidence="10">
    <location>
        <begin position="35"/>
        <end position="53"/>
    </location>
</feature>
<comment type="caution">
    <text evidence="13">The sequence shown here is derived from an EMBL/GenBank/DDBJ whole genome shotgun (WGS) entry which is preliminary data.</text>
</comment>
<dbReference type="PIRSF" id="PIRSF017209">
    <property type="entry name" value="Memb_At2g17000_prd"/>
    <property type="match status" value="1"/>
</dbReference>
<protein>
    <recommendedName>
        <fullName evidence="9">Mechanosensitive ion channel protein</fullName>
    </recommendedName>
</protein>
<gene>
    <name evidence="13" type="ORF">FNV43_RR17936</name>
</gene>
<proteinExistence type="inferred from homology"/>
<dbReference type="FunFam" id="2.30.30.60:FF:000003">
    <property type="entry name" value="Predicted mechanosensitive ion channel"/>
    <property type="match status" value="1"/>
</dbReference>
<sequence length="787" mass="88484">MEGGKGVAEKKGTNEVVVQISGTEETSGAIKETSRGSTSYAFSPNSQLGSSPKGSRESNLELKELHSLRCRVQMSTFDCGSPEASIARPSPTGNKPPKIPTEPVSRRASLARSAFSKPKSRLVEPPRPPDAKLAEEKAQIKSNASSPYAKSPNGTSPGNKVAATTPRDSLRSAPITPRTPLIGTPGGEDDDDEEVYKTANLKVSESSRKKVKVMALMEWFAFVCITAFLIASLTVHRLQHSVQWGLELWKWSVLVFVIICGRLVTEWFINVLVFMFERNFLLKKKVLYFVYGLKRSVQVFIWLGLVLLAWGLLFNRGVKRSRKTTRILNYVTRALASCLIGAGVWLAKTLFLKFVASSFQCTRFFDRIQESIFHQYVLRTLSGPPLMEMAERIGSSASTAQLSFRNLKKDEERQGGKEEVIDVDKLKKMKQEKVSAWTMKGLINVIRSSGLSTSTLVDEDEQMDEQINSEWEAKAAAYRIFQNVAKPGSKYIDEEDLLRFMKKEEVDLVLQLFAGAVETGKIKRKSLKNWIVNVYLERKSLVHSLNDTKTAIDELNRLVSGIVIVVIIVVWLLLMGFLTTKILVFISSQLLLVVFMFGNAAKTVFEAIIFVFVMHPFDVGDRCVVDGVQMVVEEMNILTTVFLKFDNEKIFYPNSVLSTKPISNFYRSPEMSDSVEFSVHVSTSMETIGALKARIKAYLESKPQHWRPGHSVVVKEIEDVNKMKMALYITHTINFQNYADKNNRRSELVLELKKIFEDLHIKYHLLPLEVHVRYVGSAASAFPPTST</sequence>
<keyword evidence="3" id="KW-0813">Transport</keyword>
<feature type="transmembrane region" description="Helical" evidence="11">
    <location>
        <begin position="248"/>
        <end position="276"/>
    </location>
</feature>
<evidence type="ECO:0000259" key="12">
    <source>
        <dbReference type="Pfam" id="PF00924"/>
    </source>
</evidence>
<keyword evidence="6" id="KW-0406">Ion transport</keyword>
<evidence type="ECO:0000313" key="14">
    <source>
        <dbReference type="Proteomes" id="UP000796880"/>
    </source>
</evidence>
<dbReference type="GO" id="GO:0050982">
    <property type="term" value="P:detection of mechanical stimulus"/>
    <property type="evidence" value="ECO:0007669"/>
    <property type="project" value="TreeGrafter"/>
</dbReference>
<comment type="similarity">
    <text evidence="2 9">Belongs to the MscS (TC 1.A.23) family.</text>
</comment>
<evidence type="ECO:0000256" key="9">
    <source>
        <dbReference type="PIRNR" id="PIRNR017209"/>
    </source>
</evidence>
<dbReference type="InterPro" id="IPR016688">
    <property type="entry name" value="MscS-like_plants/fungi"/>
</dbReference>
<dbReference type="OrthoDB" id="544685at2759"/>
<feature type="transmembrane region" description="Helical" evidence="11">
    <location>
        <begin position="296"/>
        <end position="315"/>
    </location>
</feature>
<dbReference type="InterPro" id="IPR006685">
    <property type="entry name" value="MscS_channel_2nd"/>
</dbReference>
<dbReference type="SUPFAM" id="SSF50182">
    <property type="entry name" value="Sm-like ribonucleoproteins"/>
    <property type="match status" value="1"/>
</dbReference>
<evidence type="ECO:0000256" key="2">
    <source>
        <dbReference type="ARBA" id="ARBA00008017"/>
    </source>
</evidence>
<dbReference type="InterPro" id="IPR023408">
    <property type="entry name" value="MscS_beta-dom_sf"/>
</dbReference>
<keyword evidence="7 9" id="KW-0472">Membrane</keyword>
<dbReference type="Proteomes" id="UP000796880">
    <property type="component" value="Unassembled WGS sequence"/>
</dbReference>
<keyword evidence="14" id="KW-1185">Reference proteome</keyword>
<comment type="subcellular location">
    <subcellularLocation>
        <location evidence="1">Membrane</location>
        <topology evidence="1">Multi-pass membrane protein</topology>
    </subcellularLocation>
</comment>
<name>A0A8K0E2Q5_9ROSA</name>
<dbReference type="Gene3D" id="2.30.30.60">
    <property type="match status" value="1"/>
</dbReference>
<keyword evidence="8" id="KW-0407">Ion channel</keyword>
<dbReference type="EMBL" id="VOIH02000008">
    <property type="protein sequence ID" value="KAF3439658.1"/>
    <property type="molecule type" value="Genomic_DNA"/>
</dbReference>
<dbReference type="GO" id="GO:0008381">
    <property type="term" value="F:mechanosensitive monoatomic ion channel activity"/>
    <property type="evidence" value="ECO:0007669"/>
    <property type="project" value="TreeGrafter"/>
</dbReference>
<evidence type="ECO:0000256" key="10">
    <source>
        <dbReference type="SAM" id="MobiDB-lite"/>
    </source>
</evidence>
<reference evidence="13" key="1">
    <citation type="submission" date="2020-03" db="EMBL/GenBank/DDBJ databases">
        <title>A high-quality chromosome-level genome assembly of a woody plant with both climbing and erect habits, Rhamnella rubrinervis.</title>
        <authorList>
            <person name="Lu Z."/>
            <person name="Yang Y."/>
            <person name="Zhu X."/>
            <person name="Sun Y."/>
        </authorList>
    </citation>
    <scope>NUCLEOTIDE SEQUENCE</scope>
    <source>
        <strain evidence="13">BYM</strain>
        <tissue evidence="13">Leaf</tissue>
    </source>
</reference>
<organism evidence="13 14">
    <name type="scientific">Rhamnella rubrinervis</name>
    <dbReference type="NCBI Taxonomy" id="2594499"/>
    <lineage>
        <taxon>Eukaryota</taxon>
        <taxon>Viridiplantae</taxon>
        <taxon>Streptophyta</taxon>
        <taxon>Embryophyta</taxon>
        <taxon>Tracheophyta</taxon>
        <taxon>Spermatophyta</taxon>
        <taxon>Magnoliopsida</taxon>
        <taxon>eudicotyledons</taxon>
        <taxon>Gunneridae</taxon>
        <taxon>Pentapetalae</taxon>
        <taxon>rosids</taxon>
        <taxon>fabids</taxon>
        <taxon>Rosales</taxon>
        <taxon>Rhamnaceae</taxon>
        <taxon>rhamnoid group</taxon>
        <taxon>Rhamneae</taxon>
        <taxon>Rhamnella</taxon>
    </lineage>
</organism>
<dbReference type="InterPro" id="IPR010920">
    <property type="entry name" value="LSM_dom_sf"/>
</dbReference>
<evidence type="ECO:0000256" key="4">
    <source>
        <dbReference type="ARBA" id="ARBA00022692"/>
    </source>
</evidence>
<feature type="region of interest" description="Disordered" evidence="10">
    <location>
        <begin position="1"/>
        <end position="60"/>
    </location>
</feature>
<evidence type="ECO:0000256" key="11">
    <source>
        <dbReference type="SAM" id="Phobius"/>
    </source>
</evidence>
<feature type="compositionally biased region" description="Polar residues" evidence="10">
    <location>
        <begin position="140"/>
        <end position="158"/>
    </location>
</feature>
<evidence type="ECO:0000256" key="8">
    <source>
        <dbReference type="ARBA" id="ARBA00023303"/>
    </source>
</evidence>
<feature type="transmembrane region" description="Helical" evidence="11">
    <location>
        <begin position="327"/>
        <end position="347"/>
    </location>
</feature>
<evidence type="ECO:0000256" key="1">
    <source>
        <dbReference type="ARBA" id="ARBA00004141"/>
    </source>
</evidence>
<evidence type="ECO:0000256" key="6">
    <source>
        <dbReference type="ARBA" id="ARBA00023065"/>
    </source>
</evidence>
<feature type="compositionally biased region" description="Basic and acidic residues" evidence="10">
    <location>
        <begin position="121"/>
        <end position="139"/>
    </location>
</feature>
<evidence type="ECO:0000256" key="5">
    <source>
        <dbReference type="ARBA" id="ARBA00022989"/>
    </source>
</evidence>
<dbReference type="PANTHER" id="PTHR31618">
    <property type="entry name" value="MECHANOSENSITIVE ION CHANNEL PROTEIN 5"/>
    <property type="match status" value="1"/>
</dbReference>
<feature type="transmembrane region" description="Helical" evidence="11">
    <location>
        <begin position="590"/>
        <end position="614"/>
    </location>
</feature>
<dbReference type="AlphaFoldDB" id="A0A8K0E2Q5"/>
<dbReference type="GO" id="GO:0005886">
    <property type="term" value="C:plasma membrane"/>
    <property type="evidence" value="ECO:0007669"/>
    <property type="project" value="UniProtKB-UniRule"/>
</dbReference>
<accession>A0A8K0E2Q5</accession>